<dbReference type="InterPro" id="IPR027478">
    <property type="entry name" value="LdcA_N"/>
</dbReference>
<comment type="similarity">
    <text evidence="1">Belongs to the peptidase S66 family.</text>
</comment>
<keyword evidence="10" id="KW-1185">Reference proteome</keyword>
<dbReference type="Proteomes" id="UP000553459">
    <property type="component" value="Unassembled WGS sequence"/>
</dbReference>
<dbReference type="PANTHER" id="PTHR30237:SF2">
    <property type="entry name" value="MUREIN TETRAPEPTIDE CARBOXYPEPTIDASE"/>
    <property type="match status" value="1"/>
</dbReference>
<proteinExistence type="inferred from homology"/>
<dbReference type="Gene3D" id="3.40.50.10740">
    <property type="entry name" value="Class I glutamine amidotransferase-like"/>
    <property type="match status" value="1"/>
</dbReference>
<dbReference type="GO" id="GO:0008236">
    <property type="term" value="F:serine-type peptidase activity"/>
    <property type="evidence" value="ECO:0007669"/>
    <property type="project" value="UniProtKB-KW"/>
</dbReference>
<evidence type="ECO:0000259" key="7">
    <source>
        <dbReference type="Pfam" id="PF02016"/>
    </source>
</evidence>
<evidence type="ECO:0000256" key="3">
    <source>
        <dbReference type="ARBA" id="ARBA00022670"/>
    </source>
</evidence>
<dbReference type="PANTHER" id="PTHR30237">
    <property type="entry name" value="MURAMOYLTETRAPEPTIDE CARBOXYPEPTIDASE"/>
    <property type="match status" value="1"/>
</dbReference>
<feature type="domain" description="LD-carboxypeptidase C-terminal" evidence="8">
    <location>
        <begin position="177"/>
        <end position="298"/>
    </location>
</feature>
<dbReference type="InterPro" id="IPR027461">
    <property type="entry name" value="Carboxypeptidase_A_C_sf"/>
</dbReference>
<dbReference type="InterPro" id="IPR003507">
    <property type="entry name" value="S66_fam"/>
</dbReference>
<dbReference type="GO" id="GO:0004180">
    <property type="term" value="F:carboxypeptidase activity"/>
    <property type="evidence" value="ECO:0007669"/>
    <property type="project" value="UniProtKB-KW"/>
</dbReference>
<organism evidence="9 10">
    <name type="scientific">Elizabethkingia argenteiflava</name>
    <dbReference type="NCBI Taxonomy" id="2681556"/>
    <lineage>
        <taxon>Bacteria</taxon>
        <taxon>Pseudomonadati</taxon>
        <taxon>Bacteroidota</taxon>
        <taxon>Flavobacteriia</taxon>
        <taxon>Flavobacteriales</taxon>
        <taxon>Weeksellaceae</taxon>
        <taxon>Elizabethkingia</taxon>
    </lineage>
</organism>
<feature type="active site" description="Charge relay system" evidence="6">
    <location>
        <position position="207"/>
    </location>
</feature>
<comment type="caution">
    <text evidence="9">The sequence shown here is derived from an EMBL/GenBank/DDBJ whole genome shotgun (WGS) entry which is preliminary data.</text>
</comment>
<dbReference type="InterPro" id="IPR029062">
    <property type="entry name" value="Class_I_gatase-like"/>
</dbReference>
<dbReference type="Gene3D" id="3.50.30.60">
    <property type="entry name" value="LD-carboxypeptidase A C-terminal domain-like"/>
    <property type="match status" value="1"/>
</dbReference>
<evidence type="ECO:0000256" key="1">
    <source>
        <dbReference type="ARBA" id="ARBA00010233"/>
    </source>
</evidence>
<evidence type="ECO:0000256" key="2">
    <source>
        <dbReference type="ARBA" id="ARBA00022645"/>
    </source>
</evidence>
<dbReference type="SUPFAM" id="SSF52317">
    <property type="entry name" value="Class I glutamine amidotransferase-like"/>
    <property type="match status" value="1"/>
</dbReference>
<dbReference type="InterPro" id="IPR040449">
    <property type="entry name" value="Peptidase_S66_N"/>
</dbReference>
<keyword evidence="5" id="KW-0720">Serine protease</keyword>
<evidence type="ECO:0000313" key="9">
    <source>
        <dbReference type="EMBL" id="NAW50854.1"/>
    </source>
</evidence>
<keyword evidence="3" id="KW-0645">Protease</keyword>
<dbReference type="SUPFAM" id="SSF141986">
    <property type="entry name" value="LD-carboxypeptidase A C-terminal domain-like"/>
    <property type="match status" value="1"/>
</dbReference>
<evidence type="ECO:0000313" key="10">
    <source>
        <dbReference type="Proteomes" id="UP000553459"/>
    </source>
</evidence>
<dbReference type="AlphaFoldDB" id="A0A845PSQ7"/>
<dbReference type="Pfam" id="PF02016">
    <property type="entry name" value="Peptidase_S66"/>
    <property type="match status" value="1"/>
</dbReference>
<dbReference type="PIRSF" id="PIRSF028757">
    <property type="entry name" value="LD-carboxypeptidase"/>
    <property type="match status" value="1"/>
</dbReference>
<gene>
    <name evidence="9" type="ORF">GNY06_05530</name>
</gene>
<evidence type="ECO:0000259" key="8">
    <source>
        <dbReference type="Pfam" id="PF17676"/>
    </source>
</evidence>
<feature type="active site" description="Nucleophile" evidence="6">
    <location>
        <position position="114"/>
    </location>
</feature>
<accession>A0A845PSQ7</accession>
<dbReference type="Pfam" id="PF17676">
    <property type="entry name" value="Peptidase_S66C"/>
    <property type="match status" value="1"/>
</dbReference>
<protein>
    <submittedName>
        <fullName evidence="9">LD-carboxypeptidase</fullName>
    </submittedName>
</protein>
<dbReference type="CDD" id="cd07025">
    <property type="entry name" value="Peptidase_S66"/>
    <property type="match status" value="1"/>
</dbReference>
<feature type="domain" description="LD-carboxypeptidase N-terminal" evidence="7">
    <location>
        <begin position="16"/>
        <end position="133"/>
    </location>
</feature>
<sequence length="309" mass="34785">MKEVIIPQLIKKKSSIAVITPAGRVEKGQLDKSLEIISSKGYNPILGPHVYSQYTQGYDYGGTVQERLSDLQWALDGDFDAIWTTRGGYGCAQLLPYINLEKFRKKVKYLIGYSDATVLQSFLLKQGFASIHGQSIKTASFGVSEETYNLLFDILEGEIPQYTLENNGFNKKGKAKAPLIGGNLAMIYSIMGSPYSYDFKNKILFIEDISEQFYALDRMLMNLELNGVFRKIKGLIVGGMTRMGNQETNKNYTQAFDPLAYEIIDQKLSAYDFPVIYGMPNGHIFDNQPLIIGRQVEIIVKDTAQIIFK</sequence>
<feature type="active site" description="Charge relay system" evidence="6">
    <location>
        <position position="283"/>
    </location>
</feature>
<name>A0A845PSQ7_9FLAO</name>
<evidence type="ECO:0000256" key="6">
    <source>
        <dbReference type="PIRSR" id="PIRSR028757-1"/>
    </source>
</evidence>
<dbReference type="EMBL" id="JAAABJ010000473">
    <property type="protein sequence ID" value="NAW50854.1"/>
    <property type="molecule type" value="Genomic_DNA"/>
</dbReference>
<dbReference type="GO" id="GO:0006508">
    <property type="term" value="P:proteolysis"/>
    <property type="evidence" value="ECO:0007669"/>
    <property type="project" value="UniProtKB-KW"/>
</dbReference>
<reference evidence="9 10" key="1">
    <citation type="submission" date="2019-11" db="EMBL/GenBank/DDBJ databases">
        <title>Characterization of Elizabethkingia argenteiflava sp. nov., isolated from inner surface of Soybean Pods.</title>
        <authorList>
            <person name="Mo S."/>
        </authorList>
    </citation>
    <scope>NUCLEOTIDE SEQUENCE [LARGE SCALE GENOMIC DNA]</scope>
    <source>
        <strain evidence="9 10">YB22</strain>
    </source>
</reference>
<dbReference type="RefSeq" id="WP_166519152.1">
    <property type="nucleotide sequence ID" value="NZ_JAAABJ010000473.1"/>
</dbReference>
<evidence type="ECO:0000256" key="5">
    <source>
        <dbReference type="ARBA" id="ARBA00022825"/>
    </source>
</evidence>
<keyword evidence="4" id="KW-0378">Hydrolase</keyword>
<evidence type="ECO:0000256" key="4">
    <source>
        <dbReference type="ARBA" id="ARBA00022801"/>
    </source>
</evidence>
<keyword evidence="2 9" id="KW-0121">Carboxypeptidase</keyword>
<dbReference type="InterPro" id="IPR040921">
    <property type="entry name" value="Peptidase_S66C"/>
</dbReference>